<protein>
    <submittedName>
        <fullName evidence="1">Uncharacterized protein</fullName>
    </submittedName>
</protein>
<evidence type="ECO:0000313" key="1">
    <source>
        <dbReference type="EMBL" id="GMR43434.1"/>
    </source>
</evidence>
<name>A0AAN4ZP33_9BILA</name>
<dbReference type="AlphaFoldDB" id="A0AAN4ZP33"/>
<accession>A0AAN4ZP33</accession>
<evidence type="ECO:0000313" key="2">
    <source>
        <dbReference type="Proteomes" id="UP001328107"/>
    </source>
</evidence>
<gene>
    <name evidence="1" type="ORF">PMAYCL1PPCAC_13629</name>
</gene>
<proteinExistence type="predicted"/>
<dbReference type="EMBL" id="BTRK01000003">
    <property type="protein sequence ID" value="GMR43434.1"/>
    <property type="molecule type" value="Genomic_DNA"/>
</dbReference>
<reference evidence="2" key="1">
    <citation type="submission" date="2022-10" db="EMBL/GenBank/DDBJ databases">
        <title>Genome assembly of Pristionchus species.</title>
        <authorList>
            <person name="Yoshida K."/>
            <person name="Sommer R.J."/>
        </authorList>
    </citation>
    <scope>NUCLEOTIDE SEQUENCE [LARGE SCALE GENOMIC DNA]</scope>
    <source>
        <strain evidence="2">RS5460</strain>
    </source>
</reference>
<keyword evidence="2" id="KW-1185">Reference proteome</keyword>
<feature type="non-terminal residue" evidence="1">
    <location>
        <position position="1"/>
    </location>
</feature>
<sequence length="65" mass="7630">GEFQISIWTMYLSWEVYGPYEATKGGATTLEKVNYEKKNSGRVDNIRELLENPEFIQQKILKFNI</sequence>
<dbReference type="PANTHER" id="PTHR41349:SF1">
    <property type="entry name" value="PROTEIN CBG08683"/>
    <property type="match status" value="1"/>
</dbReference>
<comment type="caution">
    <text evidence="1">The sequence shown here is derived from an EMBL/GenBank/DDBJ whole genome shotgun (WGS) entry which is preliminary data.</text>
</comment>
<organism evidence="1 2">
    <name type="scientific">Pristionchus mayeri</name>
    <dbReference type="NCBI Taxonomy" id="1317129"/>
    <lineage>
        <taxon>Eukaryota</taxon>
        <taxon>Metazoa</taxon>
        <taxon>Ecdysozoa</taxon>
        <taxon>Nematoda</taxon>
        <taxon>Chromadorea</taxon>
        <taxon>Rhabditida</taxon>
        <taxon>Rhabditina</taxon>
        <taxon>Diplogasteromorpha</taxon>
        <taxon>Diplogasteroidea</taxon>
        <taxon>Neodiplogasteridae</taxon>
        <taxon>Pristionchus</taxon>
    </lineage>
</organism>
<dbReference type="Proteomes" id="UP001328107">
    <property type="component" value="Unassembled WGS sequence"/>
</dbReference>
<dbReference type="PANTHER" id="PTHR41349">
    <property type="match status" value="1"/>
</dbReference>